<name>V6S0R8_9FLAO</name>
<dbReference type="PANTHER" id="PTHR48098:SF6">
    <property type="entry name" value="FERRI-BACILLIBACTIN ESTERASE BESA"/>
    <property type="match status" value="1"/>
</dbReference>
<dbReference type="PATRIC" id="fig|1107311.3.peg.3051"/>
<comment type="caution">
    <text evidence="1">The sequence shown here is derived from an EMBL/GenBank/DDBJ whole genome shotgun (WGS) entry which is preliminary data.</text>
</comment>
<evidence type="ECO:0000313" key="2">
    <source>
        <dbReference type="Proteomes" id="UP000030149"/>
    </source>
</evidence>
<dbReference type="PROSITE" id="PS51257">
    <property type="entry name" value="PROKAR_LIPOPROTEIN"/>
    <property type="match status" value="1"/>
</dbReference>
<dbReference type="Pfam" id="PF00756">
    <property type="entry name" value="Esterase"/>
    <property type="match status" value="1"/>
</dbReference>
<dbReference type="eggNOG" id="COG2382">
    <property type="taxonomic scope" value="Bacteria"/>
</dbReference>
<dbReference type="PANTHER" id="PTHR48098">
    <property type="entry name" value="ENTEROCHELIN ESTERASE-RELATED"/>
    <property type="match status" value="1"/>
</dbReference>
<dbReference type="Gene3D" id="3.40.50.1820">
    <property type="entry name" value="alpha/beta hydrolase"/>
    <property type="match status" value="1"/>
</dbReference>
<dbReference type="InterPro" id="IPR029058">
    <property type="entry name" value="AB_hydrolase_fold"/>
</dbReference>
<dbReference type="InterPro" id="IPR000801">
    <property type="entry name" value="Esterase-like"/>
</dbReference>
<dbReference type="RefSeq" id="WP_023575039.1">
    <property type="nucleotide sequence ID" value="NZ_AVCS01000032.1"/>
</dbReference>
<protein>
    <submittedName>
        <fullName evidence="1">Esterase</fullName>
    </submittedName>
</protein>
<organism evidence="1 2">
    <name type="scientific">Flavobacterium enshiense DK69</name>
    <dbReference type="NCBI Taxonomy" id="1107311"/>
    <lineage>
        <taxon>Bacteria</taxon>
        <taxon>Pseudomonadati</taxon>
        <taxon>Bacteroidota</taxon>
        <taxon>Flavobacteriia</taxon>
        <taxon>Flavobacteriales</taxon>
        <taxon>Flavobacteriaceae</taxon>
        <taxon>Flavobacterium</taxon>
    </lineage>
</organism>
<dbReference type="SUPFAM" id="SSF53474">
    <property type="entry name" value="alpha/beta-Hydrolases"/>
    <property type="match status" value="1"/>
</dbReference>
<reference evidence="1 2" key="2">
    <citation type="journal article" date="2015" name="Stand. Genomic Sci.">
        <title>High quality draft genomic sequence of Flavobacterium enshiense DK69(T) and comparison among Flavobacterium genomes.</title>
        <authorList>
            <person name="Zeng Z."/>
            <person name="Chen C."/>
            <person name="Du H."/>
            <person name="Wang G."/>
            <person name="Li M."/>
        </authorList>
    </citation>
    <scope>NUCLEOTIDE SEQUENCE [LARGE SCALE GENOMIC DNA]</scope>
    <source>
        <strain evidence="1 2">DK69</strain>
    </source>
</reference>
<accession>V6S0R8</accession>
<keyword evidence="2" id="KW-1185">Reference proteome</keyword>
<reference evidence="2" key="1">
    <citation type="submission" date="2013-09" db="EMBL/GenBank/DDBJ databases">
        <authorList>
            <person name="Zeng Z."/>
            <person name="Chen C."/>
        </authorList>
    </citation>
    <scope>NUCLEOTIDE SEQUENCE [LARGE SCALE GENOMIC DNA]</scope>
    <source>
        <strain evidence="2">DK69</strain>
    </source>
</reference>
<dbReference type="EMBL" id="JRLZ01000028">
    <property type="protein sequence ID" value="KGO92298.1"/>
    <property type="molecule type" value="Genomic_DNA"/>
</dbReference>
<dbReference type="Proteomes" id="UP000030149">
    <property type="component" value="Unassembled WGS sequence"/>
</dbReference>
<dbReference type="AlphaFoldDB" id="V6S0R8"/>
<dbReference type="InterPro" id="IPR050583">
    <property type="entry name" value="Mycobacterial_A85_antigen"/>
</dbReference>
<dbReference type="STRING" id="1107311.Q767_15675"/>
<proteinExistence type="predicted"/>
<gene>
    <name evidence="1" type="ORF">Q767_15675</name>
</gene>
<sequence length="277" mass="32351">MKKLSVIIIFGFIYLSMISCQTKKGILNLESRFYTDSIYSNFLSEYRKHKIYLPKGFNKKKKYPIIYATDGNSDITQKKHALDSLINNKIIKPVIFIASYSNDKIVDSTSIKTGDGKKVYLTYRNFEYVNRKDSLLANRFQNHMLYFIDELIPQVEKNFNQNLNKKDRHFYGVSNGAGFGLSLLNTYPNTIGTYICFSTFGGDIQTNTWQKDVKYPNLYLYYGSEEPFFLKIEAEFLKSKYKELNLTYETKEYNGGHSNKNWSDEFNKIVSKLIKTN</sequence>
<evidence type="ECO:0000313" key="1">
    <source>
        <dbReference type="EMBL" id="KGO92298.1"/>
    </source>
</evidence>